<dbReference type="RefSeq" id="WP_182537998.1">
    <property type="nucleotide sequence ID" value="NZ_JACJIP010000027.1"/>
</dbReference>
<gene>
    <name evidence="1" type="ORF">FHR92_003710</name>
</gene>
<organism evidence="1 2">
    <name type="scientific">Fontibacillus solani</name>
    <dbReference type="NCBI Taxonomy" id="1572857"/>
    <lineage>
        <taxon>Bacteria</taxon>
        <taxon>Bacillati</taxon>
        <taxon>Bacillota</taxon>
        <taxon>Bacilli</taxon>
        <taxon>Bacillales</taxon>
        <taxon>Paenibacillaceae</taxon>
        <taxon>Fontibacillus</taxon>
    </lineage>
</organism>
<dbReference type="AlphaFoldDB" id="A0A7W3XT47"/>
<dbReference type="EMBL" id="JACJIP010000027">
    <property type="protein sequence ID" value="MBA9087228.1"/>
    <property type="molecule type" value="Genomic_DNA"/>
</dbReference>
<dbReference type="Proteomes" id="UP000567067">
    <property type="component" value="Unassembled WGS sequence"/>
</dbReference>
<reference evidence="1 2" key="1">
    <citation type="submission" date="2020-08" db="EMBL/GenBank/DDBJ databases">
        <title>Genomic Encyclopedia of Type Strains, Phase III (KMG-III): the genomes of soil and plant-associated and newly described type strains.</title>
        <authorList>
            <person name="Whitman W."/>
        </authorList>
    </citation>
    <scope>NUCLEOTIDE SEQUENCE [LARGE SCALE GENOMIC DNA]</scope>
    <source>
        <strain evidence="1 2">CECT 8693</strain>
    </source>
</reference>
<evidence type="ECO:0000313" key="2">
    <source>
        <dbReference type="Proteomes" id="UP000567067"/>
    </source>
</evidence>
<protein>
    <submittedName>
        <fullName evidence="1">Uncharacterized protein</fullName>
    </submittedName>
</protein>
<evidence type="ECO:0000313" key="1">
    <source>
        <dbReference type="EMBL" id="MBA9087228.1"/>
    </source>
</evidence>
<sequence length="113" mass="12582">MIPIPGPNNPKKIYNAGGDLELRATRRPIFNNWLNTGVEVAEKKFILNKHAYNSLFKSGRKDIMPDDVLDALSTSPIKGEPGSVIYINPMTGTKVFVNPDYQEIVGIHPNSFK</sequence>
<keyword evidence="2" id="KW-1185">Reference proteome</keyword>
<comment type="caution">
    <text evidence="1">The sequence shown here is derived from an EMBL/GenBank/DDBJ whole genome shotgun (WGS) entry which is preliminary data.</text>
</comment>
<accession>A0A7W3XT47</accession>
<name>A0A7W3XT47_9BACL</name>
<proteinExistence type="predicted"/>